<dbReference type="AlphaFoldDB" id="A0AA38RNG9"/>
<keyword evidence="2" id="KW-1185">Reference proteome</keyword>
<sequence length="486" mass="54483">MDSTTFPSQPVSLLGSIRAGKPIPGKDVGREQDAEDRKILLSAMPDNAQLRSYSLEVIMPGSHFYVRREHYAYIQELHLALDKAVTDIVERWYSDEKAGFPARMPLSENEDKLLRWIYGPGSEVVPPFKAHKGNWRPDYLLEKIVLPDGRVTENPRVCEINARLPWNALIAIPHIGQAFEKLGIAKGGLSPAMSIAPKDTLTTLLGQFDDSKPLHFVNEKFAVKDPYWLAELFQERTGQKTRFIKPSDLKWLPDDSPEGHAYGVFCPTEDGTGVERVYQVDFELTQEEYSEIDFEILCHLAPTSVNDPRTVFLVNDQRLLGIVYEELDNLVARNTLNQDQAKVLRQGLAPSFLPSSSTWSKVVEQSRADPTAKDQWVLKYARAGVSQGHVFGRVVDNNEWLEKLTAAQASNSTPEQGSYVLQEYIDQLEFEIWHHLKQKIVVCHEVCSWFACNGAFLGLGGVRMADLTVLALSNGDGLGMVTITAA</sequence>
<proteinExistence type="predicted"/>
<evidence type="ECO:0000313" key="1">
    <source>
        <dbReference type="EMBL" id="KAJ9143019.1"/>
    </source>
</evidence>
<dbReference type="EMBL" id="JANBVO010000020">
    <property type="protein sequence ID" value="KAJ9143019.1"/>
    <property type="molecule type" value="Genomic_DNA"/>
</dbReference>
<accession>A0AA38RNG9</accession>
<organism evidence="1 2">
    <name type="scientific">Pleurostoma richardsiae</name>
    <dbReference type="NCBI Taxonomy" id="41990"/>
    <lineage>
        <taxon>Eukaryota</taxon>
        <taxon>Fungi</taxon>
        <taxon>Dikarya</taxon>
        <taxon>Ascomycota</taxon>
        <taxon>Pezizomycotina</taxon>
        <taxon>Sordariomycetes</taxon>
        <taxon>Sordariomycetidae</taxon>
        <taxon>Calosphaeriales</taxon>
        <taxon>Pleurostomataceae</taxon>
        <taxon>Pleurostoma</taxon>
    </lineage>
</organism>
<dbReference type="Proteomes" id="UP001174694">
    <property type="component" value="Unassembled WGS sequence"/>
</dbReference>
<comment type="caution">
    <text evidence="1">The sequence shown here is derived from an EMBL/GenBank/DDBJ whole genome shotgun (WGS) entry which is preliminary data.</text>
</comment>
<reference evidence="1" key="1">
    <citation type="submission" date="2022-07" db="EMBL/GenBank/DDBJ databases">
        <title>Fungi with potential for degradation of polypropylene.</title>
        <authorList>
            <person name="Gostincar C."/>
        </authorList>
    </citation>
    <scope>NUCLEOTIDE SEQUENCE</scope>
    <source>
        <strain evidence="1">EXF-13308</strain>
    </source>
</reference>
<gene>
    <name evidence="1" type="ORF">NKR23_g6739</name>
</gene>
<evidence type="ECO:0000313" key="2">
    <source>
        <dbReference type="Proteomes" id="UP001174694"/>
    </source>
</evidence>
<protein>
    <submittedName>
        <fullName evidence="1">Uncharacterized protein</fullName>
    </submittedName>
</protein>
<name>A0AA38RNG9_9PEZI</name>